<gene>
    <name evidence="1" type="ORF">OUZ56_005798</name>
</gene>
<evidence type="ECO:0000313" key="2">
    <source>
        <dbReference type="Proteomes" id="UP001234178"/>
    </source>
</evidence>
<dbReference type="EMBL" id="JAOYFB010000001">
    <property type="protein sequence ID" value="KAK4004055.1"/>
    <property type="molecule type" value="Genomic_DNA"/>
</dbReference>
<name>A0ABQ9YTT7_9CRUS</name>
<reference evidence="1 2" key="1">
    <citation type="journal article" date="2023" name="Nucleic Acids Res.">
        <title>The hologenome of Daphnia magna reveals possible DNA methylation and microbiome-mediated evolution of the host genome.</title>
        <authorList>
            <person name="Chaturvedi A."/>
            <person name="Li X."/>
            <person name="Dhandapani V."/>
            <person name="Marshall H."/>
            <person name="Kissane S."/>
            <person name="Cuenca-Cambronero M."/>
            <person name="Asole G."/>
            <person name="Calvet F."/>
            <person name="Ruiz-Romero M."/>
            <person name="Marangio P."/>
            <person name="Guigo R."/>
            <person name="Rago D."/>
            <person name="Mirbahai L."/>
            <person name="Eastwood N."/>
            <person name="Colbourne J.K."/>
            <person name="Zhou J."/>
            <person name="Mallon E."/>
            <person name="Orsini L."/>
        </authorList>
    </citation>
    <scope>NUCLEOTIDE SEQUENCE [LARGE SCALE GENOMIC DNA]</scope>
    <source>
        <strain evidence="1">LRV0_1</strain>
    </source>
</reference>
<dbReference type="Proteomes" id="UP001234178">
    <property type="component" value="Unassembled WGS sequence"/>
</dbReference>
<protein>
    <submittedName>
        <fullName evidence="1">Uncharacterized protein</fullName>
    </submittedName>
</protein>
<sequence length="64" mass="7011">MPTSAVSKLSSGSVTLSEIGDCWQLHSAEGAWKGNDMASLLYQHIKPLIDHGFKFIHCSYDIMG</sequence>
<evidence type="ECO:0000313" key="1">
    <source>
        <dbReference type="EMBL" id="KAK4004055.1"/>
    </source>
</evidence>
<comment type="caution">
    <text evidence="1">The sequence shown here is derived from an EMBL/GenBank/DDBJ whole genome shotgun (WGS) entry which is preliminary data.</text>
</comment>
<keyword evidence="2" id="KW-1185">Reference proteome</keyword>
<organism evidence="1 2">
    <name type="scientific">Daphnia magna</name>
    <dbReference type="NCBI Taxonomy" id="35525"/>
    <lineage>
        <taxon>Eukaryota</taxon>
        <taxon>Metazoa</taxon>
        <taxon>Ecdysozoa</taxon>
        <taxon>Arthropoda</taxon>
        <taxon>Crustacea</taxon>
        <taxon>Branchiopoda</taxon>
        <taxon>Diplostraca</taxon>
        <taxon>Cladocera</taxon>
        <taxon>Anomopoda</taxon>
        <taxon>Daphniidae</taxon>
        <taxon>Daphnia</taxon>
    </lineage>
</organism>
<accession>A0ABQ9YTT7</accession>
<proteinExistence type="predicted"/>